<protein>
    <recommendedName>
        <fullName evidence="3">F-box domain-containing protein</fullName>
    </recommendedName>
</protein>
<accession>A0A1B8GFD7</accession>
<dbReference type="GeneID" id="28841342"/>
<evidence type="ECO:0000313" key="2">
    <source>
        <dbReference type="Proteomes" id="UP000091956"/>
    </source>
</evidence>
<sequence>MEDVNAGDVAYKEYPRDKTPPLNILHLPLDILYIIFAHLNEERLYIKYCVAREDTDTKTIQNARLVCSLFNRLASPLLCPVVTVELNQTSLNLVDEISRSPLIASGVRTIHVGLLYRPKGVAESLQFFKNWRGGDIDALLIQCGNRAFESRGDLYDEEKVTLYTKAVADCGAIISAWDKYSVSPADGAPIDAESLRYQEILLQGYEEYLQKQEEQYRLITDGSFVNTLASAMARMGNCAYVHFHDRITFNDSYTPPKDPALISTDPSELLRFLAAPVDWREIEEMDDSTALTPARILSELPIAIHKAGAAVSAITLHCFPTTNNYPMICPDPRGPNKFSWPDLRAACQHLAEFDLQWEDQPLRYRHLLYKEQVPIDNYLYAMLSGQAMEIVNMSFENFVVNDGDKNEIKGLYHIGTVLAAINWPRIKELRLSYVSFHQREIEAFFRGLDGAGMEFVSIHDVELLSGSWAGALDILREKVAGRCLDGKCEVMFDEFAGGGFGKRGSQKWKRCAWGEESGGDEDGETSIFDLADSYVSGVGSDNPLSGLMVL</sequence>
<organism evidence="1 2">
    <name type="scientific">Pseudogymnoascus verrucosus</name>
    <dbReference type="NCBI Taxonomy" id="342668"/>
    <lineage>
        <taxon>Eukaryota</taxon>
        <taxon>Fungi</taxon>
        <taxon>Dikarya</taxon>
        <taxon>Ascomycota</taxon>
        <taxon>Pezizomycotina</taxon>
        <taxon>Leotiomycetes</taxon>
        <taxon>Thelebolales</taxon>
        <taxon>Thelebolaceae</taxon>
        <taxon>Pseudogymnoascus</taxon>
    </lineage>
</organism>
<evidence type="ECO:0008006" key="3">
    <source>
        <dbReference type="Google" id="ProtNLM"/>
    </source>
</evidence>
<dbReference type="RefSeq" id="XP_018128281.1">
    <property type="nucleotide sequence ID" value="XM_018277385.2"/>
</dbReference>
<reference evidence="2" key="2">
    <citation type="journal article" date="2018" name="Nat. Commun.">
        <title>Extreme sensitivity to ultraviolet light in the fungal pathogen causing white-nose syndrome of bats.</title>
        <authorList>
            <person name="Palmer J.M."/>
            <person name="Drees K.P."/>
            <person name="Foster J.T."/>
            <person name="Lindner D.L."/>
        </authorList>
    </citation>
    <scope>NUCLEOTIDE SEQUENCE [LARGE SCALE GENOMIC DNA]</scope>
    <source>
        <strain evidence="2">UAMH 10579</strain>
    </source>
</reference>
<dbReference type="STRING" id="342668.A0A1B8GFD7"/>
<dbReference type="Proteomes" id="UP000091956">
    <property type="component" value="Unassembled WGS sequence"/>
</dbReference>
<name>A0A1B8GFD7_9PEZI</name>
<dbReference type="AlphaFoldDB" id="A0A1B8GFD7"/>
<dbReference type="CDD" id="cd09917">
    <property type="entry name" value="F-box_SF"/>
    <property type="match status" value="1"/>
</dbReference>
<reference evidence="1 2" key="1">
    <citation type="submission" date="2016-03" db="EMBL/GenBank/DDBJ databases">
        <title>Comparative genomics of Pseudogymnoascus destructans, the fungus causing white-nose syndrome of bats.</title>
        <authorList>
            <person name="Palmer J.M."/>
            <person name="Drees K.P."/>
            <person name="Foster J.T."/>
            <person name="Lindner D.L."/>
        </authorList>
    </citation>
    <scope>NUCLEOTIDE SEQUENCE [LARGE SCALE GENOMIC DNA]</scope>
    <source>
        <strain evidence="1 2">UAMH 10579</strain>
    </source>
</reference>
<evidence type="ECO:0000313" key="1">
    <source>
        <dbReference type="EMBL" id="OBT94548.1"/>
    </source>
</evidence>
<keyword evidence="2" id="KW-1185">Reference proteome</keyword>
<dbReference type="EMBL" id="KV460242">
    <property type="protein sequence ID" value="OBT94548.1"/>
    <property type="molecule type" value="Genomic_DNA"/>
</dbReference>
<proteinExistence type="predicted"/>
<gene>
    <name evidence="1" type="ORF">VE01_07956</name>
</gene>